<dbReference type="Pfam" id="PF08570">
    <property type="entry name" value="DUF1761"/>
    <property type="match status" value="1"/>
</dbReference>
<keyword evidence="3" id="KW-1185">Reference proteome</keyword>
<sequence>MDMVSAFANINWLSVIVASISSFLVGGIWYGPLFGKAWMHAFRFTKSDLNTKNMPKVFGLSLLLAFVAALNLELFIGVNADMSYGLIAGFLAGFGWVATLLGILYLFENRSFKAFLINAGYCILALTLMGGILGAW</sequence>
<organism evidence="2 3">
    <name type="scientific">Cyclobacterium amurskyense</name>
    <dbReference type="NCBI Taxonomy" id="320787"/>
    <lineage>
        <taxon>Bacteria</taxon>
        <taxon>Pseudomonadati</taxon>
        <taxon>Bacteroidota</taxon>
        <taxon>Cytophagia</taxon>
        <taxon>Cytophagales</taxon>
        <taxon>Cyclobacteriaceae</taxon>
        <taxon>Cyclobacterium</taxon>
    </lineage>
</organism>
<accession>A0A0H4PMQ5</accession>
<dbReference type="PATRIC" id="fig|320787.5.peg.63"/>
<dbReference type="RefSeq" id="WP_240477896.1">
    <property type="nucleotide sequence ID" value="NZ_CP012040.1"/>
</dbReference>
<reference evidence="2 3" key="1">
    <citation type="submission" date="2015-07" db="EMBL/GenBank/DDBJ databases">
        <authorList>
            <person name="Kim K.M."/>
        </authorList>
    </citation>
    <scope>NUCLEOTIDE SEQUENCE [LARGE SCALE GENOMIC DNA]</scope>
    <source>
        <strain evidence="2 3">KCTC 12363</strain>
    </source>
</reference>
<dbReference type="STRING" id="320787.CA2015_0057"/>
<keyword evidence="1" id="KW-0812">Transmembrane</keyword>
<keyword evidence="1" id="KW-1133">Transmembrane helix</keyword>
<dbReference type="Proteomes" id="UP000036520">
    <property type="component" value="Chromosome"/>
</dbReference>
<evidence type="ECO:0000313" key="3">
    <source>
        <dbReference type="Proteomes" id="UP000036520"/>
    </source>
</evidence>
<protein>
    <submittedName>
        <fullName evidence="2">Uncharacterized protein</fullName>
    </submittedName>
</protein>
<feature type="transmembrane region" description="Helical" evidence="1">
    <location>
        <begin position="56"/>
        <end position="78"/>
    </location>
</feature>
<dbReference type="EMBL" id="CP012040">
    <property type="protein sequence ID" value="AKP49542.1"/>
    <property type="molecule type" value="Genomic_DNA"/>
</dbReference>
<dbReference type="InterPro" id="IPR013879">
    <property type="entry name" value="DUF1761"/>
</dbReference>
<proteinExistence type="predicted"/>
<evidence type="ECO:0000256" key="1">
    <source>
        <dbReference type="SAM" id="Phobius"/>
    </source>
</evidence>
<feature type="transmembrane region" description="Helical" evidence="1">
    <location>
        <begin position="12"/>
        <end position="35"/>
    </location>
</feature>
<evidence type="ECO:0000313" key="2">
    <source>
        <dbReference type="EMBL" id="AKP49542.1"/>
    </source>
</evidence>
<gene>
    <name evidence="2" type="ORF">CA2015_0057</name>
</gene>
<dbReference type="AlphaFoldDB" id="A0A0H4PMQ5"/>
<feature type="transmembrane region" description="Helical" evidence="1">
    <location>
        <begin position="84"/>
        <end position="107"/>
    </location>
</feature>
<name>A0A0H4PMQ5_9BACT</name>
<feature type="transmembrane region" description="Helical" evidence="1">
    <location>
        <begin position="114"/>
        <end position="135"/>
    </location>
</feature>
<dbReference type="KEGG" id="camu:CA2015_0057"/>
<keyword evidence="1" id="KW-0472">Membrane</keyword>